<comment type="caution">
    <text evidence="7">The sequence shown here is derived from an EMBL/GenBank/DDBJ whole genome shotgun (WGS) entry which is preliminary data.</text>
</comment>
<sequence length="134" mass="15453">VTVISRGILSPDGLAVDWLGEKLYWTDSDTNKIEVAELYSKHRRVLFWQDLDQPRAIALVPSEGLMFWTDWGENPKIERAGMNGDSSTRLVIVKEEIFWPNGLTVDYDQRVIYWADAKLSYIASVDFDGKRRTK</sequence>
<evidence type="ECO:0000256" key="4">
    <source>
        <dbReference type="ARBA" id="ARBA00023157"/>
    </source>
</evidence>
<dbReference type="AlphaFoldDB" id="A0A8J5MTL0"/>
<keyword evidence="3" id="KW-0677">Repeat</keyword>
<evidence type="ECO:0000313" key="8">
    <source>
        <dbReference type="Proteomes" id="UP000747542"/>
    </source>
</evidence>
<accession>A0A8J5MTL0</accession>
<keyword evidence="2" id="KW-0732">Signal</keyword>
<keyword evidence="4" id="KW-1015">Disulfide bond</keyword>
<evidence type="ECO:0000256" key="2">
    <source>
        <dbReference type="ARBA" id="ARBA00022729"/>
    </source>
</evidence>
<dbReference type="Proteomes" id="UP000747542">
    <property type="component" value="Unassembled WGS sequence"/>
</dbReference>
<dbReference type="PANTHER" id="PTHR46513:SF41">
    <property type="entry name" value="LOW-DENSITY LIPOPROTEIN RECEPTOR-RELATED PROTEIN"/>
    <property type="match status" value="1"/>
</dbReference>
<keyword evidence="7" id="KW-0675">Receptor</keyword>
<reference evidence="7" key="1">
    <citation type="journal article" date="2021" name="Sci. Adv.">
        <title>The American lobster genome reveals insights on longevity, neural, and immune adaptations.</title>
        <authorList>
            <person name="Polinski J.M."/>
            <person name="Zimin A.V."/>
            <person name="Clark K.F."/>
            <person name="Kohn A.B."/>
            <person name="Sadowski N."/>
            <person name="Timp W."/>
            <person name="Ptitsyn A."/>
            <person name="Khanna P."/>
            <person name="Romanova D.Y."/>
            <person name="Williams P."/>
            <person name="Greenwood S.J."/>
            <person name="Moroz L.L."/>
            <person name="Walt D.R."/>
            <person name="Bodnar A.G."/>
        </authorList>
    </citation>
    <scope>NUCLEOTIDE SEQUENCE</scope>
    <source>
        <strain evidence="7">GMGI-L3</strain>
    </source>
</reference>
<dbReference type="Pfam" id="PF00058">
    <property type="entry name" value="Ldl_recept_b"/>
    <property type="match status" value="2"/>
</dbReference>
<evidence type="ECO:0000256" key="5">
    <source>
        <dbReference type="ARBA" id="ARBA00023180"/>
    </source>
</evidence>
<dbReference type="PANTHER" id="PTHR46513">
    <property type="entry name" value="VITELLOGENIN RECEPTOR-LIKE PROTEIN-RELATED-RELATED"/>
    <property type="match status" value="1"/>
</dbReference>
<proteinExistence type="predicted"/>
<feature type="repeat" description="LDL-receptor class B" evidence="6">
    <location>
        <begin position="64"/>
        <end position="109"/>
    </location>
</feature>
<evidence type="ECO:0000256" key="1">
    <source>
        <dbReference type="ARBA" id="ARBA00022536"/>
    </source>
</evidence>
<dbReference type="SMART" id="SM00135">
    <property type="entry name" value="LY"/>
    <property type="match status" value="3"/>
</dbReference>
<evidence type="ECO:0000256" key="3">
    <source>
        <dbReference type="ARBA" id="ARBA00022737"/>
    </source>
</evidence>
<feature type="non-terminal residue" evidence="7">
    <location>
        <position position="134"/>
    </location>
</feature>
<keyword evidence="7" id="KW-0449">Lipoprotein</keyword>
<dbReference type="FunFam" id="2.120.10.30:FF:000241">
    <property type="entry name" value="Low-density lipoprotein receptor-related protein 6"/>
    <property type="match status" value="1"/>
</dbReference>
<feature type="non-terminal residue" evidence="7">
    <location>
        <position position="1"/>
    </location>
</feature>
<protein>
    <submittedName>
        <fullName evidence="7">Low-density lipoprotein receptor-related protein 6-like 2</fullName>
    </submittedName>
</protein>
<dbReference type="Gene3D" id="2.120.10.30">
    <property type="entry name" value="TolB, C-terminal domain"/>
    <property type="match status" value="1"/>
</dbReference>
<dbReference type="InterPro" id="IPR050778">
    <property type="entry name" value="Cueball_EGF_LRP_Nidogen"/>
</dbReference>
<keyword evidence="8" id="KW-1185">Reference proteome</keyword>
<dbReference type="EMBL" id="JAHLQT010026502">
    <property type="protein sequence ID" value="KAG7162922.1"/>
    <property type="molecule type" value="Genomic_DNA"/>
</dbReference>
<dbReference type="PROSITE" id="PS51120">
    <property type="entry name" value="LDLRB"/>
    <property type="match status" value="2"/>
</dbReference>
<dbReference type="InterPro" id="IPR000033">
    <property type="entry name" value="LDLR_classB_rpt"/>
</dbReference>
<feature type="repeat" description="LDL-receptor class B" evidence="6">
    <location>
        <begin position="21"/>
        <end position="63"/>
    </location>
</feature>
<organism evidence="7 8">
    <name type="scientific">Homarus americanus</name>
    <name type="common">American lobster</name>
    <dbReference type="NCBI Taxonomy" id="6706"/>
    <lineage>
        <taxon>Eukaryota</taxon>
        <taxon>Metazoa</taxon>
        <taxon>Ecdysozoa</taxon>
        <taxon>Arthropoda</taxon>
        <taxon>Crustacea</taxon>
        <taxon>Multicrustacea</taxon>
        <taxon>Malacostraca</taxon>
        <taxon>Eumalacostraca</taxon>
        <taxon>Eucarida</taxon>
        <taxon>Decapoda</taxon>
        <taxon>Pleocyemata</taxon>
        <taxon>Astacidea</taxon>
        <taxon>Nephropoidea</taxon>
        <taxon>Nephropidae</taxon>
        <taxon>Homarus</taxon>
    </lineage>
</organism>
<gene>
    <name evidence="7" type="primary">Lrp6-L2</name>
    <name evidence="7" type="ORF">Hamer_G001938</name>
</gene>
<dbReference type="InterPro" id="IPR011042">
    <property type="entry name" value="6-blade_b-propeller_TolB-like"/>
</dbReference>
<keyword evidence="1" id="KW-0245">EGF-like domain</keyword>
<evidence type="ECO:0000256" key="6">
    <source>
        <dbReference type="PROSITE-ProRule" id="PRU00461"/>
    </source>
</evidence>
<dbReference type="SUPFAM" id="SSF63825">
    <property type="entry name" value="YWTD domain"/>
    <property type="match status" value="1"/>
</dbReference>
<name>A0A8J5MTL0_HOMAM</name>
<evidence type="ECO:0000313" key="7">
    <source>
        <dbReference type="EMBL" id="KAG7162922.1"/>
    </source>
</evidence>
<keyword evidence="5" id="KW-0325">Glycoprotein</keyword>